<dbReference type="InterPro" id="IPR010206">
    <property type="entry name" value="PolA_pol_I"/>
</dbReference>
<evidence type="ECO:0000259" key="11">
    <source>
        <dbReference type="Pfam" id="PF12626"/>
    </source>
</evidence>
<dbReference type="Pfam" id="PF01743">
    <property type="entry name" value="PolyA_pol"/>
    <property type="match status" value="1"/>
</dbReference>
<keyword evidence="3 7" id="KW-0547">Nucleotide-binding</keyword>
<reference evidence="13 14" key="1">
    <citation type="submission" date="2016-07" db="EMBL/GenBank/DDBJ databases">
        <authorList>
            <person name="Hassler H."/>
        </authorList>
    </citation>
    <scope>NUCLEOTIDE SEQUENCE [LARGE SCALE GENOMIC DNA]</scope>
    <source>
        <strain evidence="13 14">CDC-D5610</strain>
    </source>
</reference>
<evidence type="ECO:0000256" key="5">
    <source>
        <dbReference type="ARBA" id="ARBA00022884"/>
    </source>
</evidence>
<dbReference type="InterPro" id="IPR002646">
    <property type="entry name" value="PolA_pol_head_dom"/>
</dbReference>
<evidence type="ECO:0000259" key="10">
    <source>
        <dbReference type="Pfam" id="PF01743"/>
    </source>
</evidence>
<evidence type="ECO:0000256" key="7">
    <source>
        <dbReference type="HAMAP-Rule" id="MF_00957"/>
    </source>
</evidence>
<dbReference type="FunFam" id="3.30.460.10:FF:000035">
    <property type="entry name" value="Poly(A) polymerase I"/>
    <property type="match status" value="1"/>
</dbReference>
<feature type="domain" description="tRNA nucleotidyltransferase/poly(A) polymerase RNA and SrmB- binding" evidence="12">
    <location>
        <begin position="234"/>
        <end position="294"/>
    </location>
</feature>
<dbReference type="NCBIfam" id="TIGR01942">
    <property type="entry name" value="pcnB"/>
    <property type="match status" value="1"/>
</dbReference>
<evidence type="ECO:0000256" key="4">
    <source>
        <dbReference type="ARBA" id="ARBA00022840"/>
    </source>
</evidence>
<keyword evidence="5 7" id="KW-0694">RNA-binding</keyword>
<comment type="catalytic activity">
    <reaction evidence="7">
        <text>RNA(n) + ATP = RNA(n)-3'-adenine ribonucleotide + diphosphate</text>
        <dbReference type="Rhea" id="RHEA:11332"/>
        <dbReference type="Rhea" id="RHEA-COMP:14527"/>
        <dbReference type="Rhea" id="RHEA-COMP:17347"/>
        <dbReference type="ChEBI" id="CHEBI:30616"/>
        <dbReference type="ChEBI" id="CHEBI:33019"/>
        <dbReference type="ChEBI" id="CHEBI:140395"/>
        <dbReference type="ChEBI" id="CHEBI:173115"/>
        <dbReference type="EC" id="2.7.7.19"/>
    </reaction>
</comment>
<dbReference type="PANTHER" id="PTHR43051">
    <property type="entry name" value="POLYNUCLEOTIDE ADENYLYLTRANSFERASE FAMILY PROTEIN"/>
    <property type="match status" value="1"/>
</dbReference>
<feature type="region of interest" description="Disordered" evidence="9">
    <location>
        <begin position="451"/>
        <end position="474"/>
    </location>
</feature>
<feature type="compositionally biased region" description="Basic residues" evidence="9">
    <location>
        <begin position="458"/>
        <end position="468"/>
    </location>
</feature>
<feature type="domain" description="Polymerase A arginine-rich C-terminal" evidence="11">
    <location>
        <begin position="349"/>
        <end position="466"/>
    </location>
</feature>
<dbReference type="InterPro" id="IPR032828">
    <property type="entry name" value="PolyA_RNA-bd"/>
</dbReference>
<dbReference type="PANTHER" id="PTHR43051:SF1">
    <property type="entry name" value="POLYNUCLEOTIDE ADENYLYLTRANSFERASE FAMILY PROTEIN"/>
    <property type="match status" value="1"/>
</dbReference>
<dbReference type="KEGG" id="lcd:clem_06475"/>
<evidence type="ECO:0000256" key="1">
    <source>
        <dbReference type="ARBA" id="ARBA00022664"/>
    </source>
</evidence>
<dbReference type="InterPro" id="IPR043519">
    <property type="entry name" value="NT_sf"/>
</dbReference>
<dbReference type="EMBL" id="CP016397">
    <property type="protein sequence ID" value="ASQ45850.1"/>
    <property type="molecule type" value="Genomic_DNA"/>
</dbReference>
<dbReference type="OrthoDB" id="9805698at2"/>
<dbReference type="SUPFAM" id="SSF81891">
    <property type="entry name" value="Poly A polymerase C-terminal region-like"/>
    <property type="match status" value="1"/>
</dbReference>
<dbReference type="InterPro" id="IPR025866">
    <property type="entry name" value="PolyA_pol_arg_C_dom"/>
</dbReference>
<keyword evidence="1 7" id="KW-0507">mRNA processing</keyword>
<feature type="domain" description="Poly A polymerase head" evidence="10">
    <location>
        <begin position="74"/>
        <end position="206"/>
    </location>
</feature>
<proteinExistence type="inferred from homology"/>
<evidence type="ECO:0000256" key="3">
    <source>
        <dbReference type="ARBA" id="ARBA00022741"/>
    </source>
</evidence>
<evidence type="ECO:0000256" key="8">
    <source>
        <dbReference type="RuleBase" id="RU003953"/>
    </source>
</evidence>
<feature type="active site" evidence="7">
    <location>
        <position position="94"/>
    </location>
</feature>
<feature type="active site" evidence="7">
    <location>
        <position position="175"/>
    </location>
</feature>
<keyword evidence="6 7" id="KW-0804">Transcription</keyword>
<keyword evidence="14" id="KW-1185">Reference proteome</keyword>
<dbReference type="GO" id="GO:1990817">
    <property type="term" value="F:poly(A) RNA polymerase activity"/>
    <property type="evidence" value="ECO:0007669"/>
    <property type="project" value="UniProtKB-UniRule"/>
</dbReference>
<dbReference type="InterPro" id="IPR052191">
    <property type="entry name" value="tRNA_ntf/polyA_polymerase_I"/>
</dbReference>
<dbReference type="Pfam" id="PF12627">
    <property type="entry name" value="PolyA_pol_RNAbd"/>
    <property type="match status" value="1"/>
</dbReference>
<evidence type="ECO:0000313" key="14">
    <source>
        <dbReference type="Proteomes" id="UP000201728"/>
    </source>
</evidence>
<dbReference type="SUPFAM" id="SSF81301">
    <property type="entry name" value="Nucleotidyltransferase"/>
    <property type="match status" value="1"/>
</dbReference>
<name>A0A222P1X7_9GAMM</name>
<dbReference type="GO" id="GO:0003723">
    <property type="term" value="F:RNA binding"/>
    <property type="evidence" value="ECO:0007669"/>
    <property type="project" value="UniProtKB-UniRule"/>
</dbReference>
<comment type="similarity">
    <text evidence="7 8">Belongs to the tRNA nucleotidyltransferase/poly(A) polymerase family.</text>
</comment>
<comment type="function">
    <text evidence="7">Adds poly(A) tail to the 3' end of many RNAs, which usually targets these RNAs for decay. Plays a significant role in the global control of gene expression, through influencing the rate of transcript degradation, and in the general RNA quality control.</text>
</comment>
<dbReference type="CDD" id="cd05398">
    <property type="entry name" value="NT_ClassII-CCAase"/>
    <property type="match status" value="1"/>
</dbReference>
<organism evidence="13 14">
    <name type="scientific">Legionella clemsonensis</name>
    <dbReference type="NCBI Taxonomy" id="1867846"/>
    <lineage>
        <taxon>Bacteria</taxon>
        <taxon>Pseudomonadati</taxon>
        <taxon>Pseudomonadota</taxon>
        <taxon>Gammaproteobacteria</taxon>
        <taxon>Legionellales</taxon>
        <taxon>Legionellaceae</taxon>
        <taxon>Legionella</taxon>
    </lineage>
</organism>
<dbReference type="AlphaFoldDB" id="A0A222P1X7"/>
<feature type="active site" evidence="7">
    <location>
        <position position="92"/>
    </location>
</feature>
<dbReference type="Pfam" id="PF12626">
    <property type="entry name" value="PolyA_pol_arg_C"/>
    <property type="match status" value="1"/>
</dbReference>
<dbReference type="Gene3D" id="3.30.460.10">
    <property type="entry name" value="Beta Polymerase, domain 2"/>
    <property type="match status" value="1"/>
</dbReference>
<dbReference type="GO" id="GO:0043633">
    <property type="term" value="P:polyadenylation-dependent RNA catabolic process"/>
    <property type="evidence" value="ECO:0007669"/>
    <property type="project" value="InterPro"/>
</dbReference>
<protein>
    <recommendedName>
        <fullName evidence="7">Poly(A) polymerase I</fullName>
        <shortName evidence="7">PAP I</shortName>
        <ecNumber evidence="7">2.7.7.19</ecNumber>
    </recommendedName>
</protein>
<evidence type="ECO:0000313" key="13">
    <source>
        <dbReference type="EMBL" id="ASQ45850.1"/>
    </source>
</evidence>
<keyword evidence="13" id="KW-0548">Nucleotidyltransferase</keyword>
<accession>A0A222P1X7</accession>
<sequence length="474" mass="54041">MDLSYNNAALGRLIIRVTTIIKLIKKLLRKSRANHPPVDASYIIPRTQHNVSKTDISINALKVLNRLNSAGFQAYLVGGSVRDLLLGKAPKDFDIATNATPNQIKKLFRNARIIGRRFKLVHIIFHRDIVEVATFRRASESENETVETNQLTNERGMLVRDNVYGTLDEDAWRRDFTVNSLYYNIDDSSIVDFTGGVADVQQRLLRIIGDPATRYQEDPVRMLRAVRFSAKLHFELAAETAAPLQKLAHLIKDVSGSRLFDEMTKLYQCGEGESVQRLLVEHGLFPHLFEQTANLLSGSEYPVNALLGIALENTDARVRDNKPITPAFLFAVLLWFPLKARAVYLQEQEGLDPLPALEKAMSEVIVEQNRVVTIPKRFSQVMREIWLLQFRFPKRYGGRAFNLLQHPRFRAAYDFLALRALAGDESIELAQWWTNFQDSDEKSQLAMVKALAPQPLPQKHRKRRKSKKSTIPSQ</sequence>
<evidence type="ECO:0000256" key="2">
    <source>
        <dbReference type="ARBA" id="ARBA00022679"/>
    </source>
</evidence>
<dbReference type="HAMAP" id="MF_00957">
    <property type="entry name" value="PolyA_pol"/>
    <property type="match status" value="1"/>
</dbReference>
<dbReference type="EC" id="2.7.7.19" evidence="7"/>
<evidence type="ECO:0000256" key="6">
    <source>
        <dbReference type="ARBA" id="ARBA00023163"/>
    </source>
</evidence>
<dbReference type="Gene3D" id="1.10.3090.10">
    <property type="entry name" value="cca-adding enzyme, domain 2"/>
    <property type="match status" value="1"/>
</dbReference>
<gene>
    <name evidence="7 13" type="primary">pcnB</name>
    <name evidence="13" type="ORF">clem_06475</name>
</gene>
<dbReference type="GO" id="GO:0005524">
    <property type="term" value="F:ATP binding"/>
    <property type="evidence" value="ECO:0007669"/>
    <property type="project" value="UniProtKB-UniRule"/>
</dbReference>
<keyword evidence="2 7" id="KW-0808">Transferase</keyword>
<dbReference type="GO" id="GO:0006397">
    <property type="term" value="P:mRNA processing"/>
    <property type="evidence" value="ECO:0007669"/>
    <property type="project" value="UniProtKB-KW"/>
</dbReference>
<evidence type="ECO:0000256" key="9">
    <source>
        <dbReference type="SAM" id="MobiDB-lite"/>
    </source>
</evidence>
<keyword evidence="4 7" id="KW-0067">ATP-binding</keyword>
<evidence type="ECO:0000259" key="12">
    <source>
        <dbReference type="Pfam" id="PF12627"/>
    </source>
</evidence>
<dbReference type="Proteomes" id="UP000201728">
    <property type="component" value="Chromosome"/>
</dbReference>